<comment type="caution">
    <text evidence="2">The sequence shown here is derived from an EMBL/GenBank/DDBJ whole genome shotgun (WGS) entry which is preliminary data.</text>
</comment>
<dbReference type="SUPFAM" id="SSF47406">
    <property type="entry name" value="SinR repressor dimerisation domain-like"/>
    <property type="match status" value="1"/>
</dbReference>
<evidence type="ECO:0000259" key="1">
    <source>
        <dbReference type="PROSITE" id="PS51500"/>
    </source>
</evidence>
<organism evidence="2 3">
    <name type="scientific">Paenibacillus ferrarius</name>
    <dbReference type="NCBI Taxonomy" id="1469647"/>
    <lineage>
        <taxon>Bacteria</taxon>
        <taxon>Bacillati</taxon>
        <taxon>Bacillota</taxon>
        <taxon>Bacilli</taxon>
        <taxon>Bacillales</taxon>
        <taxon>Paenibacillaceae</taxon>
        <taxon>Paenibacillus</taxon>
    </lineage>
</organism>
<protein>
    <recommendedName>
        <fullName evidence="1">Sin domain-containing protein</fullName>
    </recommendedName>
</protein>
<reference evidence="3" key="1">
    <citation type="submission" date="2016-07" db="EMBL/GenBank/DDBJ databases">
        <authorList>
            <person name="Florea S."/>
            <person name="Webb J.S."/>
            <person name="Jaromczyk J."/>
            <person name="Schardl C.L."/>
        </authorList>
    </citation>
    <scope>NUCLEOTIDE SEQUENCE [LARGE SCALE GENOMIC DNA]</scope>
    <source>
        <strain evidence="3">CY1</strain>
    </source>
</reference>
<evidence type="ECO:0000313" key="2">
    <source>
        <dbReference type="EMBL" id="OPH56661.1"/>
    </source>
</evidence>
<dbReference type="AlphaFoldDB" id="A0A1V4HIE2"/>
<evidence type="ECO:0000313" key="3">
    <source>
        <dbReference type="Proteomes" id="UP000190626"/>
    </source>
</evidence>
<accession>A0A1V4HIE2</accession>
<sequence length="59" mass="6791">MSMLNQMKTEEFDAEWMNLIISARKLGLTLEDIRAFLRSPYQPMKNPHLTTANNTCTSS</sequence>
<dbReference type="Pfam" id="PF08671">
    <property type="entry name" value="SinI"/>
    <property type="match status" value="1"/>
</dbReference>
<proteinExistence type="predicted"/>
<dbReference type="InterPro" id="IPR036281">
    <property type="entry name" value="SinR/SinI_dimer_dom_sf"/>
</dbReference>
<dbReference type="PROSITE" id="PS51500">
    <property type="entry name" value="SIN"/>
    <property type="match status" value="1"/>
</dbReference>
<gene>
    <name evidence="2" type="ORF">BC351_27355</name>
</gene>
<dbReference type="GO" id="GO:0006355">
    <property type="term" value="P:regulation of DNA-templated transcription"/>
    <property type="evidence" value="ECO:0007669"/>
    <property type="project" value="InterPro"/>
</dbReference>
<dbReference type="RefSeq" id="WP_079414123.1">
    <property type="nucleotide sequence ID" value="NZ_MBTG01000015.1"/>
</dbReference>
<dbReference type="GO" id="GO:0046983">
    <property type="term" value="F:protein dimerization activity"/>
    <property type="evidence" value="ECO:0007669"/>
    <property type="project" value="InterPro"/>
</dbReference>
<keyword evidence="3" id="KW-1185">Reference proteome</keyword>
<dbReference type="Proteomes" id="UP000190626">
    <property type="component" value="Unassembled WGS sequence"/>
</dbReference>
<feature type="domain" description="Sin" evidence="1">
    <location>
        <begin position="3"/>
        <end position="41"/>
    </location>
</feature>
<dbReference type="EMBL" id="MBTG01000015">
    <property type="protein sequence ID" value="OPH56661.1"/>
    <property type="molecule type" value="Genomic_DNA"/>
</dbReference>
<name>A0A1V4HIE2_9BACL</name>
<dbReference type="InterPro" id="IPR010981">
    <property type="entry name" value="SinR/SinI_dimer_dom"/>
</dbReference>